<gene>
    <name evidence="1" type="ORF">HMPREF0973_00159</name>
</gene>
<evidence type="ECO:0000313" key="1">
    <source>
        <dbReference type="EMBL" id="EEX19840.1"/>
    </source>
</evidence>
<name>C9MKN5_9BACT</name>
<evidence type="ECO:0000313" key="2">
    <source>
        <dbReference type="Proteomes" id="UP000003327"/>
    </source>
</evidence>
<dbReference type="Proteomes" id="UP000003327">
    <property type="component" value="Unassembled WGS sequence"/>
</dbReference>
<protein>
    <submittedName>
        <fullName evidence="1">Uncharacterized protein</fullName>
    </submittedName>
</protein>
<reference evidence="1 2" key="1">
    <citation type="submission" date="2009-09" db="EMBL/GenBank/DDBJ databases">
        <authorList>
            <person name="Weinstock G."/>
            <person name="Sodergren E."/>
            <person name="Clifton S."/>
            <person name="Fulton L."/>
            <person name="Fulton B."/>
            <person name="Courtney L."/>
            <person name="Fronick C."/>
            <person name="Harrison M."/>
            <person name="Strong C."/>
            <person name="Farmer C."/>
            <person name="Delahaunty K."/>
            <person name="Markovic C."/>
            <person name="Hall O."/>
            <person name="Minx P."/>
            <person name="Tomlinson C."/>
            <person name="Mitreva M."/>
            <person name="Nelson J."/>
            <person name="Hou S."/>
            <person name="Wollam A."/>
            <person name="Pepin K.H."/>
            <person name="Johnson M."/>
            <person name="Bhonagiri V."/>
            <person name="Nash W.E."/>
            <person name="Warren W."/>
            <person name="Chinwalla A."/>
            <person name="Mardis E.R."/>
            <person name="Wilson R.K."/>
        </authorList>
    </citation>
    <scope>NUCLEOTIDE SEQUENCE [LARGE SCALE GENOMIC DNA]</scope>
    <source>
        <strain evidence="1 2">F0319</strain>
    </source>
</reference>
<dbReference type="AlphaFoldDB" id="C9MKN5"/>
<proteinExistence type="predicted"/>
<keyword evidence="2" id="KW-1185">Reference proteome</keyword>
<sequence>MSYYRRYSFFIHRFSNAAKVVNKRIPRGFSLPNVHYATFLHFFKYLSYEKV</sequence>
<dbReference type="HOGENOM" id="CLU_3102348_0_0_10"/>
<dbReference type="EMBL" id="ACVA01000007">
    <property type="protein sequence ID" value="EEX19840.1"/>
    <property type="molecule type" value="Genomic_DNA"/>
</dbReference>
<comment type="caution">
    <text evidence="1">The sequence shown here is derived from an EMBL/GenBank/DDBJ whole genome shotgun (WGS) entry which is preliminary data.</text>
</comment>
<accession>C9MKN5</accession>
<organism evidence="1 2">
    <name type="scientific">Prevotella veroralis F0319</name>
    <dbReference type="NCBI Taxonomy" id="649761"/>
    <lineage>
        <taxon>Bacteria</taxon>
        <taxon>Pseudomonadati</taxon>
        <taxon>Bacteroidota</taxon>
        <taxon>Bacteroidia</taxon>
        <taxon>Bacteroidales</taxon>
        <taxon>Prevotellaceae</taxon>
        <taxon>Prevotella</taxon>
    </lineage>
</organism>